<accession>A0AAU2V899</accession>
<dbReference type="EMBL" id="CP108318">
    <property type="protein sequence ID" value="WTW63518.1"/>
    <property type="molecule type" value="Genomic_DNA"/>
</dbReference>
<organism evidence="1">
    <name type="scientific">Streptomyces sp. NBC_00003</name>
    <dbReference type="NCBI Taxonomy" id="2903608"/>
    <lineage>
        <taxon>Bacteria</taxon>
        <taxon>Bacillati</taxon>
        <taxon>Actinomycetota</taxon>
        <taxon>Actinomycetes</taxon>
        <taxon>Kitasatosporales</taxon>
        <taxon>Streptomycetaceae</taxon>
        <taxon>Streptomyces</taxon>
    </lineage>
</organism>
<name>A0AAU2V899_9ACTN</name>
<sequence>MTKYTPDLRLPYPEPADPPRGWEQMQAICDTLDSLKLTWVPIQLRDGFITYDGDTPGYALSMGMVFLTGKIARANGQPIQDSVSVGIVPYYGRPDRQAVGSSGIQWGNAGTPTCRIDVMPDGDLQASTLKTNWVSIGGCHYPRRTQFD</sequence>
<dbReference type="AlphaFoldDB" id="A0AAU2V899"/>
<evidence type="ECO:0000313" key="1">
    <source>
        <dbReference type="EMBL" id="WTW63518.1"/>
    </source>
</evidence>
<proteinExistence type="predicted"/>
<protein>
    <submittedName>
        <fullName evidence="1">Uncharacterized protein</fullName>
    </submittedName>
</protein>
<reference evidence="1" key="1">
    <citation type="submission" date="2022-10" db="EMBL/GenBank/DDBJ databases">
        <title>The complete genomes of actinobacterial strains from the NBC collection.</title>
        <authorList>
            <person name="Joergensen T.S."/>
            <person name="Alvarez Arevalo M."/>
            <person name="Sterndorff E.B."/>
            <person name="Faurdal D."/>
            <person name="Vuksanovic O."/>
            <person name="Mourched A.-S."/>
            <person name="Charusanti P."/>
            <person name="Shaw S."/>
            <person name="Blin K."/>
            <person name="Weber T."/>
        </authorList>
    </citation>
    <scope>NUCLEOTIDE SEQUENCE</scope>
    <source>
        <strain evidence="1">NBC_00003</strain>
    </source>
</reference>
<gene>
    <name evidence="1" type="ORF">OG549_24295</name>
</gene>